<sequence length="220" mass="25522">MYITLLLFGPTLMIFLGLQVMSSVPLTFTLFYGWLLCVPFLERTLKKNETFCSATSYMGFKQNSQSLKVGIWSGIIAFISIFGGLAWLQRYVIDVDDLLVLLKEWGFTGNIVLWLILILVVINPILEELYWRGFMHQKLSSRFNTYVVFLLTTTFYSLYHLLSVIPMFEWPWNVFSVIPVFLAGLFWSYMRQKWNTIIGGIVSHVLADLGIIFVYLFFVA</sequence>
<keyword evidence="1" id="KW-0812">Transmembrane</keyword>
<dbReference type="GO" id="GO:0080120">
    <property type="term" value="P:CAAX-box protein maturation"/>
    <property type="evidence" value="ECO:0007669"/>
    <property type="project" value="UniProtKB-ARBA"/>
</dbReference>
<dbReference type="InterPro" id="IPR003675">
    <property type="entry name" value="Rce1/LyrA-like_dom"/>
</dbReference>
<feature type="transmembrane region" description="Helical" evidence="1">
    <location>
        <begin position="111"/>
        <end position="131"/>
    </location>
</feature>
<keyword evidence="4" id="KW-1185">Reference proteome</keyword>
<keyword evidence="1" id="KW-1133">Transmembrane helix</keyword>
<evidence type="ECO:0000256" key="1">
    <source>
        <dbReference type="SAM" id="Phobius"/>
    </source>
</evidence>
<proteinExistence type="predicted"/>
<feature type="transmembrane region" description="Helical" evidence="1">
    <location>
        <begin position="143"/>
        <end position="164"/>
    </location>
</feature>
<evidence type="ECO:0000313" key="4">
    <source>
        <dbReference type="Proteomes" id="UP000030403"/>
    </source>
</evidence>
<dbReference type="Proteomes" id="UP000030403">
    <property type="component" value="Unassembled WGS sequence"/>
</dbReference>
<dbReference type="STRING" id="1385511.GCA_000425225_02285"/>
<feature type="transmembrane region" description="Helical" evidence="1">
    <location>
        <begin position="69"/>
        <end position="91"/>
    </location>
</feature>
<evidence type="ECO:0000313" key="3">
    <source>
        <dbReference type="EMBL" id="KGX85929.1"/>
    </source>
</evidence>
<dbReference type="GO" id="GO:0004175">
    <property type="term" value="F:endopeptidase activity"/>
    <property type="evidence" value="ECO:0007669"/>
    <property type="project" value="UniProtKB-ARBA"/>
</dbReference>
<protein>
    <submittedName>
        <fullName evidence="3">Metallopeptidase</fullName>
    </submittedName>
</protein>
<feature type="transmembrane region" description="Helical" evidence="1">
    <location>
        <begin position="12"/>
        <end position="37"/>
    </location>
</feature>
<dbReference type="OrthoDB" id="449657at2"/>
<dbReference type="Pfam" id="PF02517">
    <property type="entry name" value="Rce1-like"/>
    <property type="match status" value="1"/>
</dbReference>
<dbReference type="EMBL" id="AVPF01000035">
    <property type="protein sequence ID" value="KGX85929.1"/>
    <property type="molecule type" value="Genomic_DNA"/>
</dbReference>
<keyword evidence="1" id="KW-0472">Membrane</keyword>
<dbReference type="RefSeq" id="WP_027448749.1">
    <property type="nucleotide sequence ID" value="NZ_AVPF01000035.1"/>
</dbReference>
<evidence type="ECO:0000259" key="2">
    <source>
        <dbReference type="Pfam" id="PF02517"/>
    </source>
</evidence>
<reference evidence="3 4" key="1">
    <citation type="submission" date="2013-08" db="EMBL/GenBank/DDBJ databases">
        <authorList>
            <person name="Huang J."/>
            <person name="Wang G."/>
        </authorList>
    </citation>
    <scope>NUCLEOTIDE SEQUENCE [LARGE SCALE GENOMIC DNA]</scope>
    <source>
        <strain evidence="3 4">BH030004</strain>
    </source>
</reference>
<gene>
    <name evidence="3" type="ORF">N783_13130</name>
</gene>
<comment type="caution">
    <text evidence="3">The sequence shown here is derived from an EMBL/GenBank/DDBJ whole genome shotgun (WGS) entry which is preliminary data.</text>
</comment>
<organism evidence="3 4">
    <name type="scientific">Pontibacillus marinus BH030004 = DSM 16465</name>
    <dbReference type="NCBI Taxonomy" id="1385511"/>
    <lineage>
        <taxon>Bacteria</taxon>
        <taxon>Bacillati</taxon>
        <taxon>Bacillota</taxon>
        <taxon>Bacilli</taxon>
        <taxon>Bacillales</taxon>
        <taxon>Bacillaceae</taxon>
        <taxon>Pontibacillus</taxon>
    </lineage>
</organism>
<feature type="transmembrane region" description="Helical" evidence="1">
    <location>
        <begin position="197"/>
        <end position="218"/>
    </location>
</feature>
<dbReference type="AlphaFoldDB" id="A0A0A5G1K4"/>
<accession>A0A0A5G1K4</accession>
<dbReference type="eggNOG" id="COG1266">
    <property type="taxonomic scope" value="Bacteria"/>
</dbReference>
<feature type="transmembrane region" description="Helical" evidence="1">
    <location>
        <begin position="170"/>
        <end position="190"/>
    </location>
</feature>
<feature type="domain" description="CAAX prenyl protease 2/Lysostaphin resistance protein A-like" evidence="2">
    <location>
        <begin position="112"/>
        <end position="209"/>
    </location>
</feature>
<name>A0A0A5G1K4_9BACI</name>